<protein>
    <submittedName>
        <fullName evidence="3">Putative phage-type endonuclease</fullName>
    </submittedName>
</protein>
<name>A0A6B0V6C3_IXORI</name>
<organism evidence="3">
    <name type="scientific">Ixodes ricinus</name>
    <name type="common">Common tick</name>
    <name type="synonym">Acarus ricinus</name>
    <dbReference type="NCBI Taxonomy" id="34613"/>
    <lineage>
        <taxon>Eukaryota</taxon>
        <taxon>Metazoa</taxon>
        <taxon>Ecdysozoa</taxon>
        <taxon>Arthropoda</taxon>
        <taxon>Chelicerata</taxon>
        <taxon>Arachnida</taxon>
        <taxon>Acari</taxon>
        <taxon>Parasitiformes</taxon>
        <taxon>Ixodida</taxon>
        <taxon>Ixodoidea</taxon>
        <taxon>Ixodidae</taxon>
        <taxon>Ixodinae</taxon>
        <taxon>Ixodes</taxon>
    </lineage>
</organism>
<accession>A0A6B0V6C3</accession>
<dbReference type="CDD" id="cd22343">
    <property type="entry name" value="PDDEXK_lambda_exonuclease-like"/>
    <property type="match status" value="1"/>
</dbReference>
<dbReference type="InterPro" id="IPR011604">
    <property type="entry name" value="PDDEXK-like_dom_sf"/>
</dbReference>
<feature type="region of interest" description="Disordered" evidence="1">
    <location>
        <begin position="18"/>
        <end position="40"/>
    </location>
</feature>
<dbReference type="SUPFAM" id="SSF52980">
    <property type="entry name" value="Restriction endonuclease-like"/>
    <property type="match status" value="1"/>
</dbReference>
<dbReference type="InterPro" id="IPR019080">
    <property type="entry name" value="YqaJ_viral_recombinase"/>
</dbReference>
<dbReference type="AlphaFoldDB" id="A0A6B0V6C3"/>
<evidence type="ECO:0000256" key="1">
    <source>
        <dbReference type="SAM" id="MobiDB-lite"/>
    </source>
</evidence>
<dbReference type="PANTHER" id="PTHR46609:SF8">
    <property type="entry name" value="YQAJ VIRAL RECOMBINASE DOMAIN-CONTAINING PROTEIN"/>
    <property type="match status" value="1"/>
</dbReference>
<dbReference type="InterPro" id="IPR051703">
    <property type="entry name" value="NF-kappa-B_Signaling_Reg"/>
</dbReference>
<sequence>MLSYYFVYPPGTLLHSTLTAAPRPQPTNPQPDESTLHSSHEDVDILPESCVLCEAFYTSFVQLSEVAVESLEHATRHQSDSSLWHMARRLRITASTASVIPKLAKTSTQNALQTLVNPQFRGNAATAHGIKYEPVARKKFIEITGLTVGSSGTVVCQGRPWLSASPDGLITSRNAILEIKCPNVLNCKEYIARGGYDVRMKDGIYFLPKTTSFYSQVQLCMLCTETKLCFLYVWSAEEDVSLLVKFDEAFLNENLARLERFYFCQMLPELERRCREGIIAISSEYRQLCAM</sequence>
<dbReference type="InterPro" id="IPR011335">
    <property type="entry name" value="Restrct_endonuc-II-like"/>
</dbReference>
<keyword evidence="3" id="KW-0540">Nuclease</keyword>
<dbReference type="GO" id="GO:0006281">
    <property type="term" value="P:DNA repair"/>
    <property type="evidence" value="ECO:0007669"/>
    <property type="project" value="UniProtKB-ARBA"/>
</dbReference>
<evidence type="ECO:0000259" key="2">
    <source>
        <dbReference type="Pfam" id="PF09588"/>
    </source>
</evidence>
<reference evidence="3" key="1">
    <citation type="submission" date="2019-12" db="EMBL/GenBank/DDBJ databases">
        <title>An insight into the sialome of adult female Ixodes ricinus ticks feeding for 6 days.</title>
        <authorList>
            <person name="Perner J."/>
            <person name="Ribeiro J.M.C."/>
        </authorList>
    </citation>
    <scope>NUCLEOTIDE SEQUENCE</scope>
    <source>
        <strain evidence="3">Semi-engorged</strain>
        <tissue evidence="3">Salivary glands</tissue>
    </source>
</reference>
<proteinExistence type="predicted"/>
<dbReference type="GO" id="GO:0004519">
    <property type="term" value="F:endonuclease activity"/>
    <property type="evidence" value="ECO:0007669"/>
    <property type="project" value="UniProtKB-KW"/>
</dbReference>
<dbReference type="PANTHER" id="PTHR46609">
    <property type="entry name" value="EXONUCLEASE, PHAGE-TYPE/RECB, C-TERMINAL DOMAIN-CONTAINING PROTEIN"/>
    <property type="match status" value="1"/>
</dbReference>
<dbReference type="Pfam" id="PF09588">
    <property type="entry name" value="YqaJ"/>
    <property type="match status" value="1"/>
</dbReference>
<keyword evidence="3" id="KW-0255">Endonuclease</keyword>
<feature type="domain" description="YqaJ viral recombinase" evidence="2">
    <location>
        <begin position="84"/>
        <end position="226"/>
    </location>
</feature>
<dbReference type="Gene3D" id="3.90.320.10">
    <property type="match status" value="1"/>
</dbReference>
<evidence type="ECO:0000313" key="3">
    <source>
        <dbReference type="EMBL" id="MXU97820.1"/>
    </source>
</evidence>
<keyword evidence="3" id="KW-0378">Hydrolase</keyword>
<dbReference type="EMBL" id="GIFC01015737">
    <property type="protein sequence ID" value="MXU97820.1"/>
    <property type="molecule type" value="Transcribed_RNA"/>
</dbReference>